<dbReference type="SUPFAM" id="SSF52266">
    <property type="entry name" value="SGNH hydrolase"/>
    <property type="match status" value="1"/>
</dbReference>
<dbReference type="InterPro" id="IPR053140">
    <property type="entry name" value="GDSL_Rv0518-like"/>
</dbReference>
<evidence type="ECO:0000313" key="2">
    <source>
        <dbReference type="EMBL" id="MFC0386241.1"/>
    </source>
</evidence>
<gene>
    <name evidence="2" type="ORF">ACFFIC_11890</name>
</gene>
<dbReference type="RefSeq" id="WP_377050515.1">
    <property type="nucleotide sequence ID" value="NZ_JBHLVZ010000025.1"/>
</dbReference>
<reference evidence="2 3" key="1">
    <citation type="submission" date="2024-09" db="EMBL/GenBank/DDBJ databases">
        <authorList>
            <person name="Sun Q."/>
            <person name="Mori K."/>
        </authorList>
    </citation>
    <scope>NUCLEOTIDE SEQUENCE [LARGE SCALE GENOMIC DNA]</scope>
    <source>
        <strain evidence="2 3">CCM 7468</strain>
    </source>
</reference>
<protein>
    <submittedName>
        <fullName evidence="2">SGNH/GDSL hydrolase family protein</fullName>
    </submittedName>
</protein>
<name>A0ABV6IRK5_9PROT</name>
<feature type="domain" description="SGNH hydrolase-type esterase" evidence="1">
    <location>
        <begin position="48"/>
        <end position="218"/>
    </location>
</feature>
<dbReference type="Proteomes" id="UP001589789">
    <property type="component" value="Unassembled WGS sequence"/>
</dbReference>
<comment type="caution">
    <text evidence="2">The sequence shown here is derived from an EMBL/GenBank/DDBJ whole genome shotgun (WGS) entry which is preliminary data.</text>
</comment>
<keyword evidence="2" id="KW-0378">Hydrolase</keyword>
<proteinExistence type="predicted"/>
<dbReference type="CDD" id="cd00229">
    <property type="entry name" value="SGNH_hydrolase"/>
    <property type="match status" value="1"/>
</dbReference>
<keyword evidence="3" id="KW-1185">Reference proteome</keyword>
<dbReference type="GO" id="GO:0016787">
    <property type="term" value="F:hydrolase activity"/>
    <property type="evidence" value="ECO:0007669"/>
    <property type="project" value="UniProtKB-KW"/>
</dbReference>
<organism evidence="2 3">
    <name type="scientific">Muricoccus vinaceus</name>
    <dbReference type="NCBI Taxonomy" id="424704"/>
    <lineage>
        <taxon>Bacteria</taxon>
        <taxon>Pseudomonadati</taxon>
        <taxon>Pseudomonadota</taxon>
        <taxon>Alphaproteobacteria</taxon>
        <taxon>Acetobacterales</taxon>
        <taxon>Roseomonadaceae</taxon>
        <taxon>Muricoccus</taxon>
    </lineage>
</organism>
<dbReference type="InterPro" id="IPR013830">
    <property type="entry name" value="SGNH_hydro"/>
</dbReference>
<dbReference type="Gene3D" id="3.40.50.1110">
    <property type="entry name" value="SGNH hydrolase"/>
    <property type="match status" value="1"/>
</dbReference>
<dbReference type="PANTHER" id="PTHR43784:SF2">
    <property type="entry name" value="GDSL-LIKE LIPASE_ACYLHYDROLASE, PUTATIVE (AFU_ORTHOLOGUE AFUA_2G00820)-RELATED"/>
    <property type="match status" value="1"/>
</dbReference>
<dbReference type="InterPro" id="IPR036514">
    <property type="entry name" value="SGNH_hydro_sf"/>
</dbReference>
<evidence type="ECO:0000313" key="3">
    <source>
        <dbReference type="Proteomes" id="UP001589789"/>
    </source>
</evidence>
<dbReference type="EMBL" id="JBHLVZ010000025">
    <property type="protein sequence ID" value="MFC0386241.1"/>
    <property type="molecule type" value="Genomic_DNA"/>
</dbReference>
<evidence type="ECO:0000259" key="1">
    <source>
        <dbReference type="Pfam" id="PF13472"/>
    </source>
</evidence>
<dbReference type="PANTHER" id="PTHR43784">
    <property type="entry name" value="GDSL-LIKE LIPASE/ACYLHYDROLASE, PUTATIVE (AFU_ORTHOLOGUE AFUA_2G00820)-RELATED"/>
    <property type="match status" value="1"/>
</dbReference>
<accession>A0ABV6IRK5</accession>
<sequence length="240" mass="25249">MMMRLVQGPDQGGRVLGMLRRGLIRLLASVPPTRVAGAAGTGFFLFDGDSIAAGQGATPGHGLAERVVALLGWTGRVHNSARSGRQMAECLALYGRNVAPYAAGVLGPKLLFIHAGDNDIRAGASGAAVFAAYARYVARARDQGWAVIASTKLARPTFPLAQRAELAFFNRHLLENTAGADEVIDFAAIPSFARIANRTNPDVFVADRVHPSDGGYAILARATAPVAARLLQARFPGHPA</sequence>
<dbReference type="Pfam" id="PF13472">
    <property type="entry name" value="Lipase_GDSL_2"/>
    <property type="match status" value="1"/>
</dbReference>